<evidence type="ECO:0008006" key="5">
    <source>
        <dbReference type="Google" id="ProtNLM"/>
    </source>
</evidence>
<dbReference type="OrthoDB" id="6290375at2"/>
<reference evidence="1 3" key="2">
    <citation type="submission" date="2018-01" db="EMBL/GenBank/DDBJ databases">
        <title>Co-occurrence of chitin degradation, pigmentation and bioactivity in marine Pseudoalteromonas.</title>
        <authorList>
            <person name="Paulsen S."/>
            <person name="Gram L."/>
            <person name="Machado H."/>
        </authorList>
    </citation>
    <scope>NUCLEOTIDE SEQUENCE [LARGE SCALE GENOMIC DNA]</scope>
    <source>
        <strain evidence="1 3">S3898</strain>
    </source>
</reference>
<dbReference type="EMBL" id="PPSX01000056">
    <property type="protein sequence ID" value="RZQ52436.1"/>
    <property type="molecule type" value="Genomic_DNA"/>
</dbReference>
<proteinExistence type="predicted"/>
<reference evidence="2" key="4">
    <citation type="submission" date="2019-09" db="EMBL/GenBank/DDBJ databases">
        <title>Co-occurence of chitin degradation, pigmentation and bioactivity in marine Pseudoalteromonas.</title>
        <authorList>
            <person name="Sonnenschein E.C."/>
            <person name="Bech P.K."/>
        </authorList>
    </citation>
    <scope>NUCLEOTIDE SEQUENCE</scope>
    <source>
        <strain evidence="2">S1189</strain>
    </source>
</reference>
<evidence type="ECO:0000313" key="2">
    <source>
        <dbReference type="EMBL" id="TMP82541.1"/>
    </source>
</evidence>
<dbReference type="Proteomes" id="UP000307362">
    <property type="component" value="Unassembled WGS sequence"/>
</dbReference>
<organism evidence="1 3">
    <name type="scientific">Pseudoalteromonas phenolica</name>
    <dbReference type="NCBI Taxonomy" id="161398"/>
    <lineage>
        <taxon>Bacteria</taxon>
        <taxon>Pseudomonadati</taxon>
        <taxon>Pseudomonadota</taxon>
        <taxon>Gammaproteobacteria</taxon>
        <taxon>Alteromonadales</taxon>
        <taxon>Pseudoalteromonadaceae</taxon>
        <taxon>Pseudoalteromonas</taxon>
    </lineage>
</organism>
<reference evidence="2 4" key="1">
    <citation type="submission" date="2017-12" db="EMBL/GenBank/DDBJ databases">
        <authorList>
            <person name="Paulsen S."/>
            <person name="Gram L.K."/>
        </authorList>
    </citation>
    <scope>NUCLEOTIDE SEQUENCE [LARGE SCALE GENOMIC DNA]</scope>
    <source>
        <strain evidence="2 4">S1189</strain>
    </source>
</reference>
<dbReference type="AlphaFoldDB" id="A0A4Q7IM73"/>
<dbReference type="RefSeq" id="WP_130256229.1">
    <property type="nucleotide sequence ID" value="NZ_PNCM01000010.1"/>
</dbReference>
<name>A0A4Q7IM73_9GAMM</name>
<comment type="caution">
    <text evidence="1">The sequence shown here is derived from an EMBL/GenBank/DDBJ whole genome shotgun (WGS) entry which is preliminary data.</text>
</comment>
<reference evidence="4" key="3">
    <citation type="submission" date="2019-06" db="EMBL/GenBank/DDBJ databases">
        <title>Co-occurence of chitin degradation, pigmentation and bioactivity in marine Pseudoalteromonas.</title>
        <authorList>
            <person name="Sonnenschein E.C."/>
            <person name="Bech P.K."/>
        </authorList>
    </citation>
    <scope>NUCLEOTIDE SEQUENCE [LARGE SCALE GENOMIC DNA]</scope>
    <source>
        <strain evidence="4">S1189</strain>
    </source>
</reference>
<dbReference type="EMBL" id="PNCM01000010">
    <property type="protein sequence ID" value="TMP82541.1"/>
    <property type="molecule type" value="Genomic_DNA"/>
</dbReference>
<accession>A0A4Q7IM73</accession>
<evidence type="ECO:0000313" key="4">
    <source>
        <dbReference type="Proteomes" id="UP000307362"/>
    </source>
</evidence>
<sequence length="123" mass="13932">MSTLSTSITYDESTSLVMMTLRGVVSAEDVIKTYQRANTYAMNYKSSKLLIDVTELEHDFAAIDIVSLMPKVAHALHNIKLARVVSFDGYMHDLFLQKAKRFGITVENFDCFKTAKNWLSNTN</sequence>
<evidence type="ECO:0000313" key="3">
    <source>
        <dbReference type="Proteomes" id="UP000291338"/>
    </source>
</evidence>
<protein>
    <recommendedName>
        <fullName evidence="5">STAS/SEC14 domain-containing protein</fullName>
    </recommendedName>
</protein>
<gene>
    <name evidence="1" type="ORF">C1E23_14345</name>
    <name evidence="2" type="ORF">CWB73_04365</name>
</gene>
<dbReference type="Proteomes" id="UP000291338">
    <property type="component" value="Unassembled WGS sequence"/>
</dbReference>
<evidence type="ECO:0000313" key="1">
    <source>
        <dbReference type="EMBL" id="RZQ52436.1"/>
    </source>
</evidence>